<dbReference type="Gene3D" id="3.30.70.270">
    <property type="match status" value="1"/>
</dbReference>
<dbReference type="SMART" id="SM00052">
    <property type="entry name" value="EAL"/>
    <property type="match status" value="1"/>
</dbReference>
<dbReference type="Gene3D" id="3.30.450.20">
    <property type="entry name" value="PAS domain"/>
    <property type="match status" value="3"/>
</dbReference>
<dbReference type="SUPFAM" id="SSF55785">
    <property type="entry name" value="PYP-like sensor domain (PAS domain)"/>
    <property type="match status" value="3"/>
</dbReference>
<evidence type="ECO:0000259" key="1">
    <source>
        <dbReference type="PROSITE" id="PS50112"/>
    </source>
</evidence>
<dbReference type="Pfam" id="PF08448">
    <property type="entry name" value="PAS_4"/>
    <property type="match status" value="2"/>
</dbReference>
<reference evidence="5" key="1">
    <citation type="submission" date="2021-10" db="EMBL/GenBank/DDBJ databases">
        <title>The complete genome sequence of Leeia sp. TBRC 13508.</title>
        <authorList>
            <person name="Charoenyingcharoen P."/>
            <person name="Yukphan P."/>
        </authorList>
    </citation>
    <scope>NUCLEOTIDE SEQUENCE</scope>
    <source>
        <strain evidence="5">TBRC 13508</strain>
    </source>
</reference>
<dbReference type="CDD" id="cd01949">
    <property type="entry name" value="GGDEF"/>
    <property type="match status" value="1"/>
</dbReference>
<dbReference type="CDD" id="cd00130">
    <property type="entry name" value="PAS"/>
    <property type="match status" value="3"/>
</dbReference>
<feature type="domain" description="PAC" evidence="2">
    <location>
        <begin position="457"/>
        <end position="509"/>
    </location>
</feature>
<dbReference type="SMART" id="SM00091">
    <property type="entry name" value="PAS"/>
    <property type="match status" value="3"/>
</dbReference>
<dbReference type="NCBIfam" id="TIGR00229">
    <property type="entry name" value="sensory_box"/>
    <property type="match status" value="3"/>
</dbReference>
<feature type="domain" description="PAS" evidence="1">
    <location>
        <begin position="138"/>
        <end position="208"/>
    </location>
</feature>
<feature type="domain" description="GGDEF" evidence="4">
    <location>
        <begin position="541"/>
        <end position="674"/>
    </location>
</feature>
<dbReference type="InterPro" id="IPR013656">
    <property type="entry name" value="PAS_4"/>
</dbReference>
<sequence>MQRDTVSSLPIQWPDTDQGIPDALSLLLSKLSTSVFVLHRDESTQLVQMRYLAGASLLLPFKSSSNFCQDLNAFIPDTESSQITDWLMGDATFPLCMEVSICHANQTRYVTKLILQRDATQRQFYWGGLLDQTVAADQRDYLQSLFDNMSSMMWAKDKEGRILFANAAYYEWTGQSLLGVAGQQESEWLPSAEVEAFMEEDRKVMASQSKLETEGPASNQFGEVRWFDSWKSAVVSHGEAIGTIGFARDMTFQRSVQSDVQLKEMLLEHARDMVMLISFEEPVRLTYVNREACVALGYSRDALKSMPLSEIDGGGLVSQIDLSGHHAITAERIRFEASCLRKDGTTIPVEVTGAHLLFADNVYFLAMLRDITATKQAENALREREQEFRTLAENSSDSIARFDVSHRVKYINPAFSQLFGCASQSAQWQTPVQLFGEVDGTVYVRYLNQTISSKAATQFEMFWSSSDQERFCVLIRLTPELDHEGNVISVLAIGRDVSELNDYRQKVHHLAFFDNLTGLPNRAMFQDSLSQMLHESAQYQRQSAVMLIDLDLFKEVNDTLGHPVGDQLLCQVANRLKSKLRSNDLVARLGGDEFAVLFPEIIHKDDVAVLASKLLAAFEAPFWIGGREMFMTGSVGIAYYPDDATSSEDLVRYADAAMYAAKRAGRNSFRCYNSEMTRLANERLALEVELRQALARQQMVLRYQPKVSLDDGTVVGSEALIRWQHPELGLISPDRFIPLAEESALIVDIGRWVLKEACLTVSEWNRQAATPHRMAINLSAKQFHSSSLVDEIPAILEITNCQPDWIELEITESLLLHEDEQVLRDLQRLRIMGITIAIDDFGTGFSALSYLTHFPIDTLKIDRSFISSVTSDPYKAGLVRAMISMADCLGQTVVAEGVEDMDQAMYLRQNGCQIAQGYLFGKAVSKAEFEQLPTKFFVPQDDYVL</sequence>
<dbReference type="SMART" id="SM00267">
    <property type="entry name" value="GGDEF"/>
    <property type="match status" value="1"/>
</dbReference>
<feature type="domain" description="PAS" evidence="1">
    <location>
        <begin position="384"/>
        <end position="420"/>
    </location>
</feature>
<dbReference type="Gene3D" id="3.20.20.450">
    <property type="entry name" value="EAL domain"/>
    <property type="match status" value="1"/>
</dbReference>
<dbReference type="PANTHER" id="PTHR44757:SF2">
    <property type="entry name" value="BIOFILM ARCHITECTURE MAINTENANCE PROTEIN MBAA"/>
    <property type="match status" value="1"/>
</dbReference>
<name>A0ABS8D726_9NEIS</name>
<dbReference type="PROSITE" id="PS50887">
    <property type="entry name" value="GGDEF"/>
    <property type="match status" value="1"/>
</dbReference>
<dbReference type="InterPro" id="IPR012226">
    <property type="entry name" value="Diguanyl_cyclase/Pdiesterase"/>
</dbReference>
<dbReference type="InterPro" id="IPR000160">
    <property type="entry name" value="GGDEF_dom"/>
</dbReference>
<gene>
    <name evidence="5" type="ORF">LIN78_10635</name>
</gene>
<dbReference type="InterPro" id="IPR043128">
    <property type="entry name" value="Rev_trsase/Diguanyl_cyclase"/>
</dbReference>
<dbReference type="SUPFAM" id="SSF55073">
    <property type="entry name" value="Nucleotide cyclase"/>
    <property type="match status" value="1"/>
</dbReference>
<evidence type="ECO:0000259" key="4">
    <source>
        <dbReference type="PROSITE" id="PS50887"/>
    </source>
</evidence>
<organism evidence="5 6">
    <name type="scientific">Leeia speluncae</name>
    <dbReference type="NCBI Taxonomy" id="2884804"/>
    <lineage>
        <taxon>Bacteria</taxon>
        <taxon>Pseudomonadati</taxon>
        <taxon>Pseudomonadota</taxon>
        <taxon>Betaproteobacteria</taxon>
        <taxon>Neisseriales</taxon>
        <taxon>Leeiaceae</taxon>
        <taxon>Leeia</taxon>
    </lineage>
</organism>
<dbReference type="Pfam" id="PF00990">
    <property type="entry name" value="GGDEF"/>
    <property type="match status" value="1"/>
</dbReference>
<dbReference type="InterPro" id="IPR001633">
    <property type="entry name" value="EAL_dom"/>
</dbReference>
<dbReference type="InterPro" id="IPR035965">
    <property type="entry name" value="PAS-like_dom_sf"/>
</dbReference>
<proteinExistence type="predicted"/>
<accession>A0ABS8D726</accession>
<evidence type="ECO:0000313" key="5">
    <source>
        <dbReference type="EMBL" id="MCB6184000.1"/>
    </source>
</evidence>
<dbReference type="PROSITE" id="PS50113">
    <property type="entry name" value="PAC"/>
    <property type="match status" value="2"/>
</dbReference>
<dbReference type="PROSITE" id="PS50883">
    <property type="entry name" value="EAL"/>
    <property type="match status" value="1"/>
</dbReference>
<dbReference type="PROSITE" id="PS50112">
    <property type="entry name" value="PAS"/>
    <property type="match status" value="2"/>
</dbReference>
<dbReference type="Pfam" id="PF00563">
    <property type="entry name" value="EAL"/>
    <property type="match status" value="1"/>
</dbReference>
<feature type="domain" description="EAL" evidence="3">
    <location>
        <begin position="683"/>
        <end position="937"/>
    </location>
</feature>
<dbReference type="EMBL" id="JAJBZT010000005">
    <property type="protein sequence ID" value="MCB6184000.1"/>
    <property type="molecule type" value="Genomic_DNA"/>
</dbReference>
<dbReference type="PANTHER" id="PTHR44757">
    <property type="entry name" value="DIGUANYLATE CYCLASE DGCP"/>
    <property type="match status" value="1"/>
</dbReference>
<evidence type="ECO:0000313" key="6">
    <source>
        <dbReference type="Proteomes" id="UP001165395"/>
    </source>
</evidence>
<dbReference type="RefSeq" id="WP_227180779.1">
    <property type="nucleotide sequence ID" value="NZ_JAJBZT010000005.1"/>
</dbReference>
<dbReference type="Pfam" id="PF13426">
    <property type="entry name" value="PAS_9"/>
    <property type="match status" value="1"/>
</dbReference>
<dbReference type="NCBIfam" id="TIGR00254">
    <property type="entry name" value="GGDEF"/>
    <property type="match status" value="1"/>
</dbReference>
<protein>
    <submittedName>
        <fullName evidence="5">EAL domain-containing protein</fullName>
    </submittedName>
</protein>
<dbReference type="SMART" id="SM00086">
    <property type="entry name" value="PAC"/>
    <property type="match status" value="2"/>
</dbReference>
<dbReference type="InterPro" id="IPR035919">
    <property type="entry name" value="EAL_sf"/>
</dbReference>
<dbReference type="InterPro" id="IPR000700">
    <property type="entry name" value="PAS-assoc_C"/>
</dbReference>
<feature type="domain" description="PAC" evidence="2">
    <location>
        <begin position="333"/>
        <end position="383"/>
    </location>
</feature>
<evidence type="ECO:0000259" key="2">
    <source>
        <dbReference type="PROSITE" id="PS50113"/>
    </source>
</evidence>
<evidence type="ECO:0000259" key="3">
    <source>
        <dbReference type="PROSITE" id="PS50883"/>
    </source>
</evidence>
<dbReference type="SUPFAM" id="SSF141868">
    <property type="entry name" value="EAL domain-like"/>
    <property type="match status" value="1"/>
</dbReference>
<keyword evidence="6" id="KW-1185">Reference proteome</keyword>
<comment type="caution">
    <text evidence="5">The sequence shown here is derived from an EMBL/GenBank/DDBJ whole genome shotgun (WGS) entry which is preliminary data.</text>
</comment>
<dbReference type="InterPro" id="IPR001610">
    <property type="entry name" value="PAC"/>
</dbReference>
<dbReference type="InterPro" id="IPR000014">
    <property type="entry name" value="PAS"/>
</dbReference>
<dbReference type="CDD" id="cd01948">
    <property type="entry name" value="EAL"/>
    <property type="match status" value="1"/>
</dbReference>
<dbReference type="InterPro" id="IPR029787">
    <property type="entry name" value="Nucleotide_cyclase"/>
</dbReference>
<dbReference type="PIRSF" id="PIRSF005925">
    <property type="entry name" value="Dos"/>
    <property type="match status" value="1"/>
</dbReference>
<dbReference type="InterPro" id="IPR052155">
    <property type="entry name" value="Biofilm_reg_signaling"/>
</dbReference>
<dbReference type="Proteomes" id="UP001165395">
    <property type="component" value="Unassembled WGS sequence"/>
</dbReference>